<dbReference type="InterPro" id="IPR002750">
    <property type="entry name" value="CobE/GbiG_C"/>
</dbReference>
<dbReference type="PANTHER" id="PTHR47036:SF1">
    <property type="entry name" value="COBALT-FACTOR III C(17)-METHYLTRANSFERASE-RELATED"/>
    <property type="match status" value="1"/>
</dbReference>
<evidence type="ECO:0000313" key="3">
    <source>
        <dbReference type="Proteomes" id="UP001596160"/>
    </source>
</evidence>
<accession>A0ABW0AD06</accession>
<feature type="domain" description="CobE/GbiG C-terminal" evidence="1">
    <location>
        <begin position="72"/>
        <end position="192"/>
    </location>
</feature>
<dbReference type="InterPro" id="IPR051810">
    <property type="entry name" value="Precorrin_MeTrfase"/>
</dbReference>
<name>A0ABW0AD06_9ACTN</name>
<dbReference type="EMBL" id="JBHSKP010000003">
    <property type="protein sequence ID" value="MFC5151628.1"/>
    <property type="molecule type" value="Genomic_DNA"/>
</dbReference>
<evidence type="ECO:0000259" key="1">
    <source>
        <dbReference type="Pfam" id="PF01890"/>
    </source>
</evidence>
<protein>
    <submittedName>
        <fullName evidence="2">Cobalamin biosynthesis protein</fullName>
    </submittedName>
</protein>
<dbReference type="Gene3D" id="3.30.950.10">
    <property type="entry name" value="Methyltransferase, Cobalt-precorrin-4 Transmethylase, Domain 2"/>
    <property type="match status" value="1"/>
</dbReference>
<gene>
    <name evidence="2" type="ORF">ACFPRH_07780</name>
</gene>
<dbReference type="SUPFAM" id="SSF159664">
    <property type="entry name" value="CobE/GbiG C-terminal domain-like"/>
    <property type="match status" value="1"/>
</dbReference>
<comment type="caution">
    <text evidence="2">The sequence shown here is derived from an EMBL/GenBank/DDBJ whole genome shotgun (WGS) entry which is preliminary data.</text>
</comment>
<reference evidence="3" key="1">
    <citation type="journal article" date="2019" name="Int. J. Syst. Evol. Microbiol.">
        <title>The Global Catalogue of Microorganisms (GCM) 10K type strain sequencing project: providing services to taxonomists for standard genome sequencing and annotation.</title>
        <authorList>
            <consortium name="The Broad Institute Genomics Platform"/>
            <consortium name="The Broad Institute Genome Sequencing Center for Infectious Disease"/>
            <person name="Wu L."/>
            <person name="Ma J."/>
        </authorList>
    </citation>
    <scope>NUCLEOTIDE SEQUENCE [LARGE SCALE GENOMIC DNA]</scope>
    <source>
        <strain evidence="3">PCU 266</strain>
    </source>
</reference>
<dbReference type="InterPro" id="IPR036518">
    <property type="entry name" value="CobE/GbiG_C_sf"/>
</dbReference>
<dbReference type="InterPro" id="IPR014776">
    <property type="entry name" value="4pyrrole_Mease_sub2"/>
</dbReference>
<dbReference type="Gene3D" id="3.30.420.180">
    <property type="entry name" value="CobE/GbiG C-terminal domain"/>
    <property type="match status" value="1"/>
</dbReference>
<dbReference type="Pfam" id="PF01890">
    <property type="entry name" value="CbiG_C"/>
    <property type="match status" value="1"/>
</dbReference>
<evidence type="ECO:0000313" key="2">
    <source>
        <dbReference type="EMBL" id="MFC5151628.1"/>
    </source>
</evidence>
<sequence>MAEPGAAVGRPAGRLPAPVLARLPADPSRYAVLLGPPAGGGAAAPAEAAALHVTDLVLPFGPGTAVLRPPSLVVGVGASRGVLEDEVLALVAEALRDAGLSGLSVRELATAGAKASEPGIVAAAKTLGVPLAAHPAERLARVAVPNPSGAALAAVGTPSVAEASALAGGGELLVPKRVSSPRGRAARATCAVVRRSSPGGLLVFTPGPGAAGPLSAWSSDGVRYDGSRPCPEWPGGPLGPGTWVLEPAGGSPGGSSAAGHTVLVTGPGPAALQGLPAAAEHRPPGVPAALARSTARPYESSHVATLAGVDPPTVDMMTDVTAGNTATRVIAGRAVTPYGYRWQP</sequence>
<proteinExistence type="predicted"/>
<dbReference type="PANTHER" id="PTHR47036">
    <property type="entry name" value="COBALT-FACTOR III C(17)-METHYLTRANSFERASE-RELATED"/>
    <property type="match status" value="1"/>
</dbReference>
<dbReference type="RefSeq" id="WP_344475611.1">
    <property type="nucleotide sequence ID" value="NZ_BAAASB010000005.1"/>
</dbReference>
<dbReference type="Proteomes" id="UP001596160">
    <property type="component" value="Unassembled WGS sequence"/>
</dbReference>
<keyword evidence="3" id="KW-1185">Reference proteome</keyword>
<organism evidence="2 3">
    <name type="scientific">Streptomyces amakusaensis</name>
    <dbReference type="NCBI Taxonomy" id="67271"/>
    <lineage>
        <taxon>Bacteria</taxon>
        <taxon>Bacillati</taxon>
        <taxon>Actinomycetota</taxon>
        <taxon>Actinomycetes</taxon>
        <taxon>Kitasatosporales</taxon>
        <taxon>Streptomycetaceae</taxon>
        <taxon>Streptomyces</taxon>
    </lineage>
</organism>